<dbReference type="AlphaFoldDB" id="A0A1Q9E7K7"/>
<keyword evidence="3" id="KW-1185">Reference proteome</keyword>
<comment type="caution">
    <text evidence="2">The sequence shown here is derived from an EMBL/GenBank/DDBJ whole genome shotgun (WGS) entry which is preliminary data.</text>
</comment>
<feature type="region of interest" description="Disordered" evidence="1">
    <location>
        <begin position="1"/>
        <end position="47"/>
    </location>
</feature>
<feature type="compositionally biased region" description="Basic residues" evidence="1">
    <location>
        <begin position="93"/>
        <end position="103"/>
    </location>
</feature>
<reference evidence="2 3" key="1">
    <citation type="submission" date="2016-02" db="EMBL/GenBank/DDBJ databases">
        <title>Genome analysis of coral dinoflagellate symbionts highlights evolutionary adaptations to a symbiotic lifestyle.</title>
        <authorList>
            <person name="Aranda M."/>
            <person name="Li Y."/>
            <person name="Liew Y.J."/>
            <person name="Baumgarten S."/>
            <person name="Simakov O."/>
            <person name="Wilson M."/>
            <person name="Piel J."/>
            <person name="Ashoor H."/>
            <person name="Bougouffa S."/>
            <person name="Bajic V.B."/>
            <person name="Ryu T."/>
            <person name="Ravasi T."/>
            <person name="Bayer T."/>
            <person name="Micklem G."/>
            <person name="Kim H."/>
            <person name="Bhak J."/>
            <person name="Lajeunesse T.C."/>
            <person name="Voolstra C.R."/>
        </authorList>
    </citation>
    <scope>NUCLEOTIDE SEQUENCE [LARGE SCALE GENOMIC DNA]</scope>
    <source>
        <strain evidence="2 3">CCMP2467</strain>
    </source>
</reference>
<accession>A0A1Q9E7K7</accession>
<dbReference type="EMBL" id="LSRX01000237">
    <property type="protein sequence ID" value="OLQ03403.1"/>
    <property type="molecule type" value="Genomic_DNA"/>
</dbReference>
<sequence>MEIPQQEIARSVEEAAATPVVDDDVPMEEAPQPEVDHDGDAPMNEQDYDDTRTIAQPEMELDADDNEGNDPEDVNDQFFYLTQTCMWTRKSVNQKRHTLRQKQRPNLEPKPKQNHLLNHLDHLHNKIAGIAISKPMIDGREDATINDDGTMIVGMGDLLRELCQCHCLRLRKWT</sequence>
<protein>
    <submittedName>
        <fullName evidence="2">Uncharacterized protein</fullName>
    </submittedName>
</protein>
<evidence type="ECO:0000313" key="2">
    <source>
        <dbReference type="EMBL" id="OLQ03403.1"/>
    </source>
</evidence>
<evidence type="ECO:0000256" key="1">
    <source>
        <dbReference type="SAM" id="MobiDB-lite"/>
    </source>
</evidence>
<feature type="region of interest" description="Disordered" evidence="1">
    <location>
        <begin position="93"/>
        <end position="112"/>
    </location>
</feature>
<proteinExistence type="predicted"/>
<organism evidence="2 3">
    <name type="scientific">Symbiodinium microadriaticum</name>
    <name type="common">Dinoflagellate</name>
    <name type="synonym">Zooxanthella microadriatica</name>
    <dbReference type="NCBI Taxonomy" id="2951"/>
    <lineage>
        <taxon>Eukaryota</taxon>
        <taxon>Sar</taxon>
        <taxon>Alveolata</taxon>
        <taxon>Dinophyceae</taxon>
        <taxon>Suessiales</taxon>
        <taxon>Symbiodiniaceae</taxon>
        <taxon>Symbiodinium</taxon>
    </lineage>
</organism>
<evidence type="ECO:0000313" key="3">
    <source>
        <dbReference type="Proteomes" id="UP000186817"/>
    </source>
</evidence>
<dbReference type="Proteomes" id="UP000186817">
    <property type="component" value="Unassembled WGS sequence"/>
</dbReference>
<gene>
    <name evidence="2" type="ORF">AK812_SmicGene13649</name>
</gene>
<name>A0A1Q9E7K7_SYMMI</name>